<keyword evidence="4" id="KW-1185">Reference proteome</keyword>
<dbReference type="Gene3D" id="3.90.1200.10">
    <property type="match status" value="1"/>
</dbReference>
<dbReference type="EMBL" id="ONZQ02000007">
    <property type="protein sequence ID" value="SPO03042.1"/>
    <property type="molecule type" value="Genomic_DNA"/>
</dbReference>
<evidence type="ECO:0000256" key="2">
    <source>
        <dbReference type="ARBA" id="ARBA00048655"/>
    </source>
</evidence>
<evidence type="ECO:0000313" key="4">
    <source>
        <dbReference type="Proteomes" id="UP001187682"/>
    </source>
</evidence>
<reference evidence="3" key="1">
    <citation type="submission" date="2018-03" db="EMBL/GenBank/DDBJ databases">
        <authorList>
            <person name="Guldener U."/>
        </authorList>
    </citation>
    <scope>NUCLEOTIDE SEQUENCE</scope>
</reference>
<protein>
    <recommendedName>
        <fullName evidence="1">protein-ribulosamine 3-kinase</fullName>
        <ecNumber evidence="1">2.7.1.172</ecNumber>
    </recommendedName>
</protein>
<proteinExistence type="predicted"/>
<dbReference type="PANTHER" id="PTHR12149">
    <property type="entry name" value="FRUCTOSAMINE 3 KINASE-RELATED PROTEIN"/>
    <property type="match status" value="1"/>
</dbReference>
<dbReference type="InterPro" id="IPR011009">
    <property type="entry name" value="Kinase-like_dom_sf"/>
</dbReference>
<accession>A0AAE8N1E9</accession>
<comment type="caution">
    <text evidence="3">The sequence shown here is derived from an EMBL/GenBank/DDBJ whole genome shotgun (WGS) entry which is preliminary data.</text>
</comment>
<dbReference type="EC" id="2.7.1.172" evidence="1"/>
<dbReference type="Proteomes" id="UP001187682">
    <property type="component" value="Unassembled WGS sequence"/>
</dbReference>
<dbReference type="SUPFAM" id="SSF56112">
    <property type="entry name" value="Protein kinase-like (PK-like)"/>
    <property type="match status" value="1"/>
</dbReference>
<dbReference type="GO" id="GO:0102193">
    <property type="term" value="F:protein-ribulosamine 3-kinase activity"/>
    <property type="evidence" value="ECO:0007669"/>
    <property type="project" value="UniProtKB-EC"/>
</dbReference>
<comment type="catalytic activity">
    <reaction evidence="2">
        <text>N(6)-D-ribulosyl-L-lysyl-[protein] + ATP = N(6)-(3-O-phospho-D-ribulosyl)-L-lysyl-[protein] + ADP + H(+)</text>
        <dbReference type="Rhea" id="RHEA:48432"/>
        <dbReference type="Rhea" id="RHEA-COMP:12103"/>
        <dbReference type="Rhea" id="RHEA-COMP:12104"/>
        <dbReference type="ChEBI" id="CHEBI:15378"/>
        <dbReference type="ChEBI" id="CHEBI:30616"/>
        <dbReference type="ChEBI" id="CHEBI:90418"/>
        <dbReference type="ChEBI" id="CHEBI:90420"/>
        <dbReference type="ChEBI" id="CHEBI:456216"/>
        <dbReference type="EC" id="2.7.1.172"/>
    </reaction>
    <physiologicalReaction direction="left-to-right" evidence="2">
        <dbReference type="Rhea" id="RHEA:48433"/>
    </physiologicalReaction>
</comment>
<dbReference type="AlphaFoldDB" id="A0AAE8N1E9"/>
<organism evidence="3 4">
    <name type="scientific">Cephalotrichum gorgonifer</name>
    <dbReference type="NCBI Taxonomy" id="2041049"/>
    <lineage>
        <taxon>Eukaryota</taxon>
        <taxon>Fungi</taxon>
        <taxon>Dikarya</taxon>
        <taxon>Ascomycota</taxon>
        <taxon>Pezizomycotina</taxon>
        <taxon>Sordariomycetes</taxon>
        <taxon>Hypocreomycetidae</taxon>
        <taxon>Microascales</taxon>
        <taxon>Microascaceae</taxon>
        <taxon>Cephalotrichum</taxon>
    </lineage>
</organism>
<dbReference type="PANTHER" id="PTHR12149:SF8">
    <property type="entry name" value="PROTEIN-RIBULOSAMINE 3-KINASE"/>
    <property type="match status" value="1"/>
</dbReference>
<dbReference type="InterPro" id="IPR016477">
    <property type="entry name" value="Fructo-/Ketosamine-3-kinase"/>
</dbReference>
<evidence type="ECO:0000313" key="3">
    <source>
        <dbReference type="EMBL" id="SPO03042.1"/>
    </source>
</evidence>
<sequence length="319" mass="36053">MTDKSIWDQEIAVPASVISYLDTGLLSKLPPGTNATGITASGASYWARTAKIEATDAEGNESGFFVKVHQGEHGKNMASSEFRAMSEIYKVIPEMVAEPIAWGEYAETEDTYFFVVRFHDLGGDVPDVVDFPALVAEMHTRGVSPTGQFGFAHTTYGGNNPQFFPPSDTWEECFTKGMEHMFKLEEKTQGPDEELERLREGLFEKIIPRLLRPLETDGRHLTPRLVHGDLWDGNASVDINTGQPMIFDATVFYAHNEYEHGPWRAPRHKMTKAYIDEYTKHFKISEPAEDFDDRGALYLLRFDILSSSLYPGNLRFRNL</sequence>
<evidence type="ECO:0000256" key="1">
    <source>
        <dbReference type="ARBA" id="ARBA00011961"/>
    </source>
</evidence>
<dbReference type="Pfam" id="PF03881">
    <property type="entry name" value="Fructosamin_kin"/>
    <property type="match status" value="1"/>
</dbReference>
<name>A0AAE8N1E9_9PEZI</name>
<gene>
    <name evidence="3" type="ORF">DNG_05723</name>
</gene>